<protein>
    <submittedName>
        <fullName evidence="3">Uncharacterized protein</fullName>
    </submittedName>
</protein>
<dbReference type="PANTHER" id="PTHR15566:SF7">
    <property type="entry name" value="UPF0607 PROTEIN ENSP00000332738-RELATED"/>
    <property type="match status" value="1"/>
</dbReference>
<evidence type="ECO:0000256" key="1">
    <source>
        <dbReference type="ARBA" id="ARBA00038278"/>
    </source>
</evidence>
<reference evidence="3" key="2">
    <citation type="submission" date="2025-09" db="UniProtKB">
        <authorList>
            <consortium name="Ensembl"/>
        </authorList>
    </citation>
    <scope>IDENTIFICATION</scope>
</reference>
<name>A0A2K5HK27_COLAP</name>
<dbReference type="InterPro" id="IPR043220">
    <property type="entry name" value="POM121-like_prot_1"/>
</dbReference>
<feature type="compositionally biased region" description="Polar residues" evidence="2">
    <location>
        <begin position="141"/>
        <end position="160"/>
    </location>
</feature>
<dbReference type="AlphaFoldDB" id="A0A2K5HK27"/>
<proteinExistence type="inferred from homology"/>
<keyword evidence="4" id="KW-1185">Reference proteome</keyword>
<dbReference type="Ensembl" id="ENSCANT00000018163.1">
    <property type="protein sequence ID" value="ENSCANP00000004697.1"/>
    <property type="gene ID" value="ENSCANG00000016202.1"/>
</dbReference>
<dbReference type="STRING" id="336983.ENSCANP00000004697"/>
<dbReference type="OMA" id="QISPRIW"/>
<evidence type="ECO:0000256" key="2">
    <source>
        <dbReference type="SAM" id="MobiDB-lite"/>
    </source>
</evidence>
<sequence length="299" mass="33088">PVPASRTLGCFRFLFNPQRHPGPSFPARWDGAPTRLCLLPRNKGTPLRVPPPVDWSPPSRKKPVLSARNSMMFGHPSPVRIPRLRRKFNLRLPLLDEQVIPARLPKTEVRAEEPKEATEVKDQVEIQEQKDNKRGPWSNGEAASTSRPLETQGNLTSSGCSPRPLEGNVHLKSLTEKNQNDKAQVHAVSFYPKGHGVSSSHSPAGGILPFGKPDPPDQHGETPSLIKIQNLLGVVVVHAYDPRYSGRLRQENCLNLGGGGCSEAKLCHCTPAWAARAKLCFKKKNSFYIQPPFDFEVTT</sequence>
<dbReference type="Pfam" id="PF15229">
    <property type="entry name" value="POM121"/>
    <property type="match status" value="1"/>
</dbReference>
<feature type="compositionally biased region" description="Basic and acidic residues" evidence="2">
    <location>
        <begin position="106"/>
        <end position="134"/>
    </location>
</feature>
<comment type="similarity">
    <text evidence="1">Belongs to the UPF0607 family.</text>
</comment>
<evidence type="ECO:0000313" key="3">
    <source>
        <dbReference type="Ensembl" id="ENSCANP00000004697.1"/>
    </source>
</evidence>
<organism evidence="3 4">
    <name type="scientific">Colobus angolensis palliatus</name>
    <name type="common">Peters' Angolan colobus</name>
    <dbReference type="NCBI Taxonomy" id="336983"/>
    <lineage>
        <taxon>Eukaryota</taxon>
        <taxon>Metazoa</taxon>
        <taxon>Chordata</taxon>
        <taxon>Craniata</taxon>
        <taxon>Vertebrata</taxon>
        <taxon>Euteleostomi</taxon>
        <taxon>Mammalia</taxon>
        <taxon>Eutheria</taxon>
        <taxon>Euarchontoglires</taxon>
        <taxon>Primates</taxon>
        <taxon>Haplorrhini</taxon>
        <taxon>Catarrhini</taxon>
        <taxon>Cercopithecidae</taxon>
        <taxon>Colobinae</taxon>
        <taxon>Colobus</taxon>
    </lineage>
</organism>
<reference evidence="3" key="1">
    <citation type="submission" date="2025-08" db="UniProtKB">
        <authorList>
            <consortium name="Ensembl"/>
        </authorList>
    </citation>
    <scope>IDENTIFICATION</scope>
</reference>
<dbReference type="Proteomes" id="UP000233080">
    <property type="component" value="Unassembled WGS sequence"/>
</dbReference>
<dbReference type="PANTHER" id="PTHR15566">
    <property type="entry name" value="POM121-LIKE"/>
    <property type="match status" value="1"/>
</dbReference>
<accession>A0A2K5HK27</accession>
<feature type="region of interest" description="Disordered" evidence="2">
    <location>
        <begin position="106"/>
        <end position="167"/>
    </location>
</feature>
<evidence type="ECO:0000313" key="4">
    <source>
        <dbReference type="Proteomes" id="UP000233080"/>
    </source>
</evidence>